<dbReference type="EMBL" id="FQUK01000028">
    <property type="protein sequence ID" value="SHF06001.1"/>
    <property type="molecule type" value="Genomic_DNA"/>
</dbReference>
<gene>
    <name evidence="1" type="ORF">SAMN02745204_01700</name>
</gene>
<name>A0A1M4YJT5_9GAMM</name>
<evidence type="ECO:0000313" key="1">
    <source>
        <dbReference type="EMBL" id="SHF06001.1"/>
    </source>
</evidence>
<proteinExistence type="predicted"/>
<sequence>MKQGYLSQYFEGVALKRLSAVEADVIRSNQHEFNGVESLRSILGEPSGKVRFAARFLYLSDQDDEPVIEDGFLTWYDARQKAREERGVMRWEYRLYFPTNLVSQCAAEGLHRVWCGTGRRMMSALADARTTLHPGFGADAAVGGRQRVVSSG</sequence>
<dbReference type="RefSeq" id="WP_218587172.1">
    <property type="nucleotide sequence ID" value="NZ_FQUK01000028.1"/>
</dbReference>
<dbReference type="AlphaFoldDB" id="A0A1M4YJT5"/>
<protein>
    <submittedName>
        <fullName evidence="1">Uncharacterized protein</fullName>
    </submittedName>
</protein>
<accession>A0A1M4YJT5</accession>
<keyword evidence="2" id="KW-1185">Reference proteome</keyword>
<evidence type="ECO:0000313" key="2">
    <source>
        <dbReference type="Proteomes" id="UP000242857"/>
    </source>
</evidence>
<dbReference type="STRING" id="213588.SAMN02745204_01700"/>
<dbReference type="Proteomes" id="UP000242857">
    <property type="component" value="Unassembled WGS sequence"/>
</dbReference>
<reference evidence="2" key="1">
    <citation type="submission" date="2016-11" db="EMBL/GenBank/DDBJ databases">
        <authorList>
            <person name="Varghese N."/>
            <person name="Submissions S."/>
        </authorList>
    </citation>
    <scope>NUCLEOTIDE SEQUENCE [LARGE SCALE GENOMIC DNA]</scope>
    <source>
        <strain evidence="2">DSM 14834</strain>
    </source>
</reference>
<organism evidence="1 2">
    <name type="scientific">Thermomonas hydrothermalis</name>
    <dbReference type="NCBI Taxonomy" id="213588"/>
    <lineage>
        <taxon>Bacteria</taxon>
        <taxon>Pseudomonadati</taxon>
        <taxon>Pseudomonadota</taxon>
        <taxon>Gammaproteobacteria</taxon>
        <taxon>Lysobacterales</taxon>
        <taxon>Lysobacteraceae</taxon>
        <taxon>Thermomonas</taxon>
    </lineage>
</organism>